<dbReference type="PRINTS" id="PR01651">
    <property type="entry name" value="SECGEXPORT"/>
</dbReference>
<feature type="compositionally biased region" description="Polar residues" evidence="13">
    <location>
        <begin position="176"/>
        <end position="186"/>
    </location>
</feature>
<dbReference type="GO" id="GO:0015450">
    <property type="term" value="F:protein-transporting ATPase activity"/>
    <property type="evidence" value="ECO:0007669"/>
    <property type="project" value="UniProtKB-UniRule"/>
</dbReference>
<evidence type="ECO:0000256" key="4">
    <source>
        <dbReference type="ARBA" id="ARBA00022448"/>
    </source>
</evidence>
<evidence type="ECO:0000256" key="11">
    <source>
        <dbReference type="ARBA" id="ARBA00025182"/>
    </source>
</evidence>
<keyword evidence="4 12" id="KW-0813">Transport</keyword>
<keyword evidence="7 12" id="KW-0653">Protein transport</keyword>
<evidence type="ECO:0000256" key="2">
    <source>
        <dbReference type="ARBA" id="ARBA00008445"/>
    </source>
</evidence>
<comment type="function">
    <text evidence="11 12">Involved in protein export. Participates in an early event of protein translocation.</text>
</comment>
<evidence type="ECO:0000313" key="14">
    <source>
        <dbReference type="EMBL" id="RJF90986.1"/>
    </source>
</evidence>
<keyword evidence="6 12" id="KW-0812">Transmembrane</keyword>
<dbReference type="PANTHER" id="PTHR34182:SF1">
    <property type="entry name" value="PROTEIN-EXPORT MEMBRANE PROTEIN SECG"/>
    <property type="match status" value="1"/>
</dbReference>
<dbReference type="GO" id="GO:0065002">
    <property type="term" value="P:intracellular protein transmembrane transport"/>
    <property type="evidence" value="ECO:0007669"/>
    <property type="project" value="TreeGrafter"/>
</dbReference>
<feature type="compositionally biased region" description="Low complexity" evidence="13">
    <location>
        <begin position="111"/>
        <end position="127"/>
    </location>
</feature>
<evidence type="ECO:0000256" key="9">
    <source>
        <dbReference type="ARBA" id="ARBA00023010"/>
    </source>
</evidence>
<evidence type="ECO:0000256" key="13">
    <source>
        <dbReference type="SAM" id="MobiDB-lite"/>
    </source>
</evidence>
<comment type="subcellular location">
    <subcellularLocation>
        <location evidence="1 12">Cell membrane</location>
        <topology evidence="1 12">Multi-pass membrane protein</topology>
    </subcellularLocation>
</comment>
<dbReference type="Pfam" id="PF03840">
    <property type="entry name" value="SecG"/>
    <property type="match status" value="1"/>
</dbReference>
<comment type="similarity">
    <text evidence="2 12">Belongs to the SecG family.</text>
</comment>
<evidence type="ECO:0000256" key="1">
    <source>
        <dbReference type="ARBA" id="ARBA00004651"/>
    </source>
</evidence>
<keyword evidence="10 12" id="KW-0472">Membrane</keyword>
<dbReference type="GO" id="GO:0005886">
    <property type="term" value="C:plasma membrane"/>
    <property type="evidence" value="ECO:0007669"/>
    <property type="project" value="UniProtKB-SubCell"/>
</dbReference>
<keyword evidence="5 12" id="KW-1003">Cell membrane</keyword>
<gene>
    <name evidence="14" type="primary">secG</name>
    <name evidence="14" type="ORF">D3876_12590</name>
</gene>
<evidence type="ECO:0000256" key="12">
    <source>
        <dbReference type="RuleBase" id="RU365087"/>
    </source>
</evidence>
<dbReference type="EMBL" id="QYUM01000003">
    <property type="protein sequence ID" value="RJF90986.1"/>
    <property type="molecule type" value="Genomic_DNA"/>
</dbReference>
<feature type="region of interest" description="Disordered" evidence="13">
    <location>
        <begin position="104"/>
        <end position="186"/>
    </location>
</feature>
<feature type="transmembrane region" description="Helical" evidence="12">
    <location>
        <begin position="51"/>
        <end position="73"/>
    </location>
</feature>
<proteinExistence type="inferred from homology"/>
<dbReference type="GO" id="GO:0009306">
    <property type="term" value="P:protein secretion"/>
    <property type="evidence" value="ECO:0007669"/>
    <property type="project" value="UniProtKB-UniRule"/>
</dbReference>
<name>A0A418WLV5_9SPHN</name>
<accession>A0A418WLV5</accession>
<sequence length="186" mass="18608">MFQFLLVVHAIIAAALVAVILMQRSEGGGLGMGGSPSGLMSARGAADFLTRATTVLATLFVVMCIVLATLASFRTSGTELDTSLARQPATPPVEAPLGGVAPVLPAPAPTTDPLAGVAPAVPAATPQPGTPAPRNERRSAPGNPDPVTSTAPARVAPPTVVRTIAEPSTPARNEATPANNSATPNP</sequence>
<evidence type="ECO:0000256" key="7">
    <source>
        <dbReference type="ARBA" id="ARBA00022927"/>
    </source>
</evidence>
<evidence type="ECO:0000256" key="10">
    <source>
        <dbReference type="ARBA" id="ARBA00023136"/>
    </source>
</evidence>
<keyword evidence="9 12" id="KW-0811">Translocation</keyword>
<evidence type="ECO:0000313" key="15">
    <source>
        <dbReference type="Proteomes" id="UP000286100"/>
    </source>
</evidence>
<keyword evidence="8 12" id="KW-1133">Transmembrane helix</keyword>
<dbReference type="AlphaFoldDB" id="A0A418WLV5"/>
<dbReference type="Proteomes" id="UP000286100">
    <property type="component" value="Unassembled WGS sequence"/>
</dbReference>
<evidence type="ECO:0000256" key="6">
    <source>
        <dbReference type="ARBA" id="ARBA00022692"/>
    </source>
</evidence>
<dbReference type="OrthoDB" id="7392242at2"/>
<comment type="caution">
    <text evidence="12">Lacks conserved residue(s) required for the propagation of feature annotation.</text>
</comment>
<keyword evidence="15" id="KW-1185">Reference proteome</keyword>
<comment type="caution">
    <text evidence="14">The sequence shown here is derived from an EMBL/GenBank/DDBJ whole genome shotgun (WGS) entry which is preliminary data.</text>
</comment>
<evidence type="ECO:0000256" key="5">
    <source>
        <dbReference type="ARBA" id="ARBA00022475"/>
    </source>
</evidence>
<protein>
    <recommendedName>
        <fullName evidence="3 12">Protein-export membrane protein SecG</fullName>
    </recommendedName>
</protein>
<organism evidence="14 15">
    <name type="scientific">Sphingomonas cavernae</name>
    <dbReference type="NCBI Taxonomy" id="2320861"/>
    <lineage>
        <taxon>Bacteria</taxon>
        <taxon>Pseudomonadati</taxon>
        <taxon>Pseudomonadota</taxon>
        <taxon>Alphaproteobacteria</taxon>
        <taxon>Sphingomonadales</taxon>
        <taxon>Sphingomonadaceae</taxon>
        <taxon>Sphingomonas</taxon>
    </lineage>
</organism>
<reference evidence="14 15" key="1">
    <citation type="submission" date="2018-09" db="EMBL/GenBank/DDBJ databases">
        <authorList>
            <person name="Zhu H."/>
        </authorList>
    </citation>
    <scope>NUCLEOTIDE SEQUENCE [LARGE SCALE GENOMIC DNA]</scope>
    <source>
        <strain evidence="14 15">K2R01-6</strain>
    </source>
</reference>
<dbReference type="InterPro" id="IPR004692">
    <property type="entry name" value="SecG"/>
</dbReference>
<evidence type="ECO:0000256" key="8">
    <source>
        <dbReference type="ARBA" id="ARBA00022989"/>
    </source>
</evidence>
<evidence type="ECO:0000256" key="3">
    <source>
        <dbReference type="ARBA" id="ARBA00017876"/>
    </source>
</evidence>
<dbReference type="PANTHER" id="PTHR34182">
    <property type="entry name" value="PROTEIN-EXPORT MEMBRANE PROTEIN SECG"/>
    <property type="match status" value="1"/>
</dbReference>
<dbReference type="NCBIfam" id="TIGR00810">
    <property type="entry name" value="secG"/>
    <property type="match status" value="1"/>
</dbReference>
<dbReference type="GO" id="GO:0043952">
    <property type="term" value="P:protein transport by the Sec complex"/>
    <property type="evidence" value="ECO:0007669"/>
    <property type="project" value="TreeGrafter"/>
</dbReference>